<dbReference type="InterPro" id="IPR049900">
    <property type="entry name" value="PKS_mFAS_DH"/>
</dbReference>
<dbReference type="Pfam" id="PF00550">
    <property type="entry name" value="PP-binding"/>
    <property type="match status" value="1"/>
</dbReference>
<dbReference type="Gene3D" id="3.10.129.110">
    <property type="entry name" value="Polyketide synthase dehydratase"/>
    <property type="match status" value="1"/>
</dbReference>
<evidence type="ECO:0000256" key="7">
    <source>
        <dbReference type="ARBA" id="ARBA00023315"/>
    </source>
</evidence>
<dbReference type="SUPFAM" id="SSF55048">
    <property type="entry name" value="Probable ACP-binding domain of malonyl-CoA ACP transacylase"/>
    <property type="match status" value="1"/>
</dbReference>
<evidence type="ECO:0000256" key="5">
    <source>
        <dbReference type="ARBA" id="ARBA00023002"/>
    </source>
</evidence>
<dbReference type="Gene3D" id="3.40.50.150">
    <property type="entry name" value="Vaccinia Virus protein VP39"/>
    <property type="match status" value="1"/>
</dbReference>
<dbReference type="InterPro" id="IPR013149">
    <property type="entry name" value="ADH-like_C"/>
</dbReference>
<dbReference type="SMART" id="SM00823">
    <property type="entry name" value="PKS_PP"/>
    <property type="match status" value="1"/>
</dbReference>
<dbReference type="InterPro" id="IPR020843">
    <property type="entry name" value="ER"/>
</dbReference>
<evidence type="ECO:0000256" key="1">
    <source>
        <dbReference type="ARBA" id="ARBA00022450"/>
    </source>
</evidence>
<dbReference type="CDD" id="cd05195">
    <property type="entry name" value="enoyl_red"/>
    <property type="match status" value="1"/>
</dbReference>
<dbReference type="Pfam" id="PF00698">
    <property type="entry name" value="Acyl_transf_1"/>
    <property type="match status" value="1"/>
</dbReference>
<evidence type="ECO:0000256" key="8">
    <source>
        <dbReference type="PROSITE-ProRule" id="PRU01363"/>
    </source>
</evidence>
<dbReference type="PROSITE" id="PS50075">
    <property type="entry name" value="CARRIER"/>
    <property type="match status" value="1"/>
</dbReference>
<dbReference type="SUPFAM" id="SSF47336">
    <property type="entry name" value="ACP-like"/>
    <property type="match status" value="1"/>
</dbReference>
<evidence type="ECO:0000256" key="2">
    <source>
        <dbReference type="ARBA" id="ARBA00022553"/>
    </source>
</evidence>
<dbReference type="SMART" id="SM00822">
    <property type="entry name" value="PKS_KR"/>
    <property type="match status" value="1"/>
</dbReference>
<dbReference type="Pfam" id="PF08242">
    <property type="entry name" value="Methyltransf_12"/>
    <property type="match status" value="1"/>
</dbReference>
<dbReference type="InterPro" id="IPR036291">
    <property type="entry name" value="NAD(P)-bd_dom_sf"/>
</dbReference>
<dbReference type="InterPro" id="IPR014043">
    <property type="entry name" value="Acyl_transferase_dom"/>
</dbReference>
<dbReference type="Pfam" id="PF00109">
    <property type="entry name" value="ketoacyl-synt"/>
    <property type="match status" value="1"/>
</dbReference>
<evidence type="ECO:0008006" key="15">
    <source>
        <dbReference type="Google" id="ProtNLM"/>
    </source>
</evidence>
<dbReference type="InterPro" id="IPR020806">
    <property type="entry name" value="PKS_PP-bd"/>
</dbReference>
<feature type="compositionally biased region" description="Low complexity" evidence="9">
    <location>
        <begin position="56"/>
        <end position="74"/>
    </location>
</feature>
<evidence type="ECO:0000256" key="3">
    <source>
        <dbReference type="ARBA" id="ARBA00022679"/>
    </source>
</evidence>
<dbReference type="InterPro" id="IPR016035">
    <property type="entry name" value="Acyl_Trfase/lysoPLipase"/>
</dbReference>
<dbReference type="Pfam" id="PF14765">
    <property type="entry name" value="PS-DH"/>
    <property type="match status" value="1"/>
</dbReference>
<dbReference type="InterPro" id="IPR009081">
    <property type="entry name" value="PP-bd_ACP"/>
</dbReference>
<feature type="region of interest" description="Disordered" evidence="9">
    <location>
        <begin position="1098"/>
        <end position="1118"/>
    </location>
</feature>
<dbReference type="RefSeq" id="XP_062642721.1">
    <property type="nucleotide sequence ID" value="XM_062797261.1"/>
</dbReference>
<dbReference type="PANTHER" id="PTHR43775:SF28">
    <property type="entry name" value="SYNTHASE, PUTATIVE-RELATED"/>
    <property type="match status" value="1"/>
</dbReference>
<dbReference type="SUPFAM" id="SSF53335">
    <property type="entry name" value="S-adenosyl-L-methionine-dependent methyltransferases"/>
    <property type="match status" value="1"/>
</dbReference>
<dbReference type="GO" id="GO:0031177">
    <property type="term" value="F:phosphopantetheine binding"/>
    <property type="evidence" value="ECO:0007669"/>
    <property type="project" value="InterPro"/>
</dbReference>
<dbReference type="GeneID" id="87834028"/>
<evidence type="ECO:0000256" key="9">
    <source>
        <dbReference type="SAM" id="MobiDB-lite"/>
    </source>
</evidence>
<dbReference type="InterPro" id="IPR014031">
    <property type="entry name" value="Ketoacyl_synth_C"/>
</dbReference>
<dbReference type="Gene3D" id="3.40.50.720">
    <property type="entry name" value="NAD(P)-binding Rossmann-like Domain"/>
    <property type="match status" value="2"/>
</dbReference>
<dbReference type="InterPro" id="IPR013154">
    <property type="entry name" value="ADH-like_N"/>
</dbReference>
<name>A0AAN6TQS7_9PEZI</name>
<dbReference type="GO" id="GO:0044550">
    <property type="term" value="P:secondary metabolite biosynthetic process"/>
    <property type="evidence" value="ECO:0007669"/>
    <property type="project" value="TreeGrafter"/>
</dbReference>
<dbReference type="Pfam" id="PF00107">
    <property type="entry name" value="ADH_zinc_N"/>
    <property type="match status" value="1"/>
</dbReference>
<keyword evidence="3" id="KW-0808">Transferase</keyword>
<evidence type="ECO:0000259" key="12">
    <source>
        <dbReference type="PROSITE" id="PS52019"/>
    </source>
</evidence>
<dbReference type="InterPro" id="IPR042104">
    <property type="entry name" value="PKS_dehydratase_sf"/>
</dbReference>
<dbReference type="InterPro" id="IPR050091">
    <property type="entry name" value="PKS_NRPS_Biosynth_Enz"/>
</dbReference>
<dbReference type="Gene3D" id="3.30.70.3290">
    <property type="match status" value="1"/>
</dbReference>
<dbReference type="SUPFAM" id="SSF50129">
    <property type="entry name" value="GroES-like"/>
    <property type="match status" value="1"/>
</dbReference>
<dbReference type="PROSITE" id="PS52004">
    <property type="entry name" value="KS3_2"/>
    <property type="match status" value="1"/>
</dbReference>
<evidence type="ECO:0000313" key="14">
    <source>
        <dbReference type="Proteomes" id="UP001302602"/>
    </source>
</evidence>
<dbReference type="SMART" id="SM00827">
    <property type="entry name" value="PKS_AT"/>
    <property type="match status" value="1"/>
</dbReference>
<dbReference type="InterPro" id="IPR016036">
    <property type="entry name" value="Malonyl_transacylase_ACP-bd"/>
</dbReference>
<dbReference type="InterPro" id="IPR032821">
    <property type="entry name" value="PKS_assoc"/>
</dbReference>
<dbReference type="Gene3D" id="3.40.47.10">
    <property type="match status" value="1"/>
</dbReference>
<dbReference type="GO" id="GO:0016491">
    <property type="term" value="F:oxidoreductase activity"/>
    <property type="evidence" value="ECO:0007669"/>
    <property type="project" value="UniProtKB-KW"/>
</dbReference>
<dbReference type="Pfam" id="PF16197">
    <property type="entry name" value="KAsynt_C_assoc"/>
    <property type="match status" value="1"/>
</dbReference>
<feature type="region of interest" description="N-terminal hotdog fold" evidence="8">
    <location>
        <begin position="979"/>
        <end position="1108"/>
    </location>
</feature>
<keyword evidence="7" id="KW-0012">Acyltransferase</keyword>
<dbReference type="Pfam" id="PF08659">
    <property type="entry name" value="KR"/>
    <property type="match status" value="1"/>
</dbReference>
<keyword evidence="1" id="KW-0596">Phosphopantetheine</keyword>
<dbReference type="InterPro" id="IPR013968">
    <property type="entry name" value="PKS_KR"/>
</dbReference>
<dbReference type="InterPro" id="IPR020841">
    <property type="entry name" value="PKS_Beta-ketoAc_synthase_dom"/>
</dbReference>
<dbReference type="Pfam" id="PF08240">
    <property type="entry name" value="ADH_N"/>
    <property type="match status" value="1"/>
</dbReference>
<reference evidence="13" key="1">
    <citation type="journal article" date="2023" name="Mol. Phylogenet. Evol.">
        <title>Genome-scale phylogeny and comparative genomics of the fungal order Sordariales.</title>
        <authorList>
            <person name="Hensen N."/>
            <person name="Bonometti L."/>
            <person name="Westerberg I."/>
            <person name="Brannstrom I.O."/>
            <person name="Guillou S."/>
            <person name="Cros-Aarteil S."/>
            <person name="Calhoun S."/>
            <person name="Haridas S."/>
            <person name="Kuo A."/>
            <person name="Mondo S."/>
            <person name="Pangilinan J."/>
            <person name="Riley R."/>
            <person name="LaButti K."/>
            <person name="Andreopoulos B."/>
            <person name="Lipzen A."/>
            <person name="Chen C."/>
            <person name="Yan M."/>
            <person name="Daum C."/>
            <person name="Ng V."/>
            <person name="Clum A."/>
            <person name="Steindorff A."/>
            <person name="Ohm R.A."/>
            <person name="Martin F."/>
            <person name="Silar P."/>
            <person name="Natvig D.O."/>
            <person name="Lalanne C."/>
            <person name="Gautier V."/>
            <person name="Ament-Velasquez S.L."/>
            <person name="Kruys A."/>
            <person name="Hutchinson M.I."/>
            <person name="Powell A.J."/>
            <person name="Barry K."/>
            <person name="Miller A.N."/>
            <person name="Grigoriev I.V."/>
            <person name="Debuchy R."/>
            <person name="Gladieux P."/>
            <person name="Hiltunen Thoren M."/>
            <person name="Johannesson H."/>
        </authorList>
    </citation>
    <scope>NUCLEOTIDE SEQUENCE</scope>
    <source>
        <strain evidence="13">CBS 731.68</strain>
    </source>
</reference>
<dbReference type="CDD" id="cd00833">
    <property type="entry name" value="PKS"/>
    <property type="match status" value="1"/>
</dbReference>
<dbReference type="InterPro" id="IPR049552">
    <property type="entry name" value="PKS_DH_N"/>
</dbReference>
<keyword evidence="5" id="KW-0560">Oxidoreductase</keyword>
<feature type="domain" description="Ketosynthase family 3 (KS3)" evidence="11">
    <location>
        <begin position="84"/>
        <end position="505"/>
    </location>
</feature>
<evidence type="ECO:0000256" key="6">
    <source>
        <dbReference type="ARBA" id="ARBA00023268"/>
    </source>
</evidence>
<accession>A0AAN6TQS7</accession>
<dbReference type="GO" id="GO:1901336">
    <property type="term" value="P:lactone biosynthetic process"/>
    <property type="evidence" value="ECO:0007669"/>
    <property type="project" value="UniProtKB-ARBA"/>
</dbReference>
<dbReference type="Gene3D" id="3.90.180.10">
    <property type="entry name" value="Medium-chain alcohol dehydrogenases, catalytic domain"/>
    <property type="match status" value="1"/>
</dbReference>
<dbReference type="PANTHER" id="PTHR43775">
    <property type="entry name" value="FATTY ACID SYNTHASE"/>
    <property type="match status" value="1"/>
</dbReference>
<dbReference type="InterPro" id="IPR029063">
    <property type="entry name" value="SAM-dependent_MTases_sf"/>
</dbReference>
<evidence type="ECO:0000259" key="11">
    <source>
        <dbReference type="PROSITE" id="PS52004"/>
    </source>
</evidence>
<dbReference type="FunFam" id="3.40.50.720:FF:000209">
    <property type="entry name" value="Polyketide synthase Pks12"/>
    <property type="match status" value="1"/>
</dbReference>
<dbReference type="InterPro" id="IPR016039">
    <property type="entry name" value="Thiolase-like"/>
</dbReference>
<protein>
    <recommendedName>
        <fullName evidence="15">Polyketide synthase</fullName>
    </recommendedName>
</protein>
<dbReference type="SUPFAM" id="SSF52151">
    <property type="entry name" value="FabD/lysophospholipase-like"/>
    <property type="match status" value="1"/>
</dbReference>
<proteinExistence type="predicted"/>
<comment type="caution">
    <text evidence="13">The sequence shown here is derived from an EMBL/GenBank/DDBJ whole genome shotgun (WGS) entry which is preliminary data.</text>
</comment>
<keyword evidence="4" id="KW-0521">NADP</keyword>
<dbReference type="GO" id="GO:0006633">
    <property type="term" value="P:fatty acid biosynthetic process"/>
    <property type="evidence" value="ECO:0007669"/>
    <property type="project" value="TreeGrafter"/>
</dbReference>
<organism evidence="13 14">
    <name type="scientific">Parathielavia appendiculata</name>
    <dbReference type="NCBI Taxonomy" id="2587402"/>
    <lineage>
        <taxon>Eukaryota</taxon>
        <taxon>Fungi</taxon>
        <taxon>Dikarya</taxon>
        <taxon>Ascomycota</taxon>
        <taxon>Pezizomycotina</taxon>
        <taxon>Sordariomycetes</taxon>
        <taxon>Sordariomycetidae</taxon>
        <taxon>Sordariales</taxon>
        <taxon>Chaetomiaceae</taxon>
        <taxon>Parathielavia</taxon>
    </lineage>
</organism>
<dbReference type="CDD" id="cd02440">
    <property type="entry name" value="AdoMet_MTases"/>
    <property type="match status" value="1"/>
</dbReference>
<dbReference type="Gene3D" id="3.40.366.10">
    <property type="entry name" value="Malonyl-Coenzyme A Acyl Carrier Protein, domain 2"/>
    <property type="match status" value="1"/>
</dbReference>
<evidence type="ECO:0000313" key="13">
    <source>
        <dbReference type="EMBL" id="KAK4118948.1"/>
    </source>
</evidence>
<dbReference type="SMART" id="SM00829">
    <property type="entry name" value="PKS_ER"/>
    <property type="match status" value="1"/>
</dbReference>
<dbReference type="InterPro" id="IPR001227">
    <property type="entry name" value="Ac_transferase_dom_sf"/>
</dbReference>
<feature type="domain" description="Carrier" evidence="10">
    <location>
        <begin position="2371"/>
        <end position="2446"/>
    </location>
</feature>
<keyword evidence="14" id="KW-1185">Reference proteome</keyword>
<evidence type="ECO:0000256" key="4">
    <source>
        <dbReference type="ARBA" id="ARBA00022857"/>
    </source>
</evidence>
<reference evidence="13" key="2">
    <citation type="submission" date="2023-05" db="EMBL/GenBank/DDBJ databases">
        <authorList>
            <consortium name="Lawrence Berkeley National Laboratory"/>
            <person name="Steindorff A."/>
            <person name="Hensen N."/>
            <person name="Bonometti L."/>
            <person name="Westerberg I."/>
            <person name="Brannstrom I.O."/>
            <person name="Guillou S."/>
            <person name="Cros-Aarteil S."/>
            <person name="Calhoun S."/>
            <person name="Haridas S."/>
            <person name="Kuo A."/>
            <person name="Mondo S."/>
            <person name="Pangilinan J."/>
            <person name="Riley R."/>
            <person name="Labutti K."/>
            <person name="Andreopoulos B."/>
            <person name="Lipzen A."/>
            <person name="Chen C."/>
            <person name="Yanf M."/>
            <person name="Daum C."/>
            <person name="Ng V."/>
            <person name="Clum A."/>
            <person name="Ohm R."/>
            <person name="Martin F."/>
            <person name="Silar P."/>
            <person name="Natvig D."/>
            <person name="Lalanne C."/>
            <person name="Gautier V."/>
            <person name="Ament-Velasquez S.L."/>
            <person name="Kruys A."/>
            <person name="Hutchinson M.I."/>
            <person name="Powell A.J."/>
            <person name="Barry K."/>
            <person name="Miller A.N."/>
            <person name="Grigoriev I.V."/>
            <person name="Debuchy R."/>
            <person name="Gladieux P."/>
            <person name="Thoren M.H."/>
            <person name="Johannesson H."/>
        </authorList>
    </citation>
    <scope>NUCLEOTIDE SEQUENCE</scope>
    <source>
        <strain evidence="13">CBS 731.68</strain>
    </source>
</reference>
<dbReference type="PROSITE" id="PS52019">
    <property type="entry name" value="PKS_MFAS_DH"/>
    <property type="match status" value="1"/>
</dbReference>
<feature type="region of interest" description="C-terminal hotdog fold" evidence="8">
    <location>
        <begin position="1122"/>
        <end position="1291"/>
    </location>
</feature>
<dbReference type="InterPro" id="IPR014030">
    <property type="entry name" value="Ketoacyl_synth_N"/>
</dbReference>
<sequence>MGDYATANGHGNGIAAGQYYHAQAIESSHGNGTNGTNGKNGITYLNGHVNGARNLNGVYNTTTNGSSGSVSSNTRTDDDDDDDNFQVAICGMALRLPGGLSTPTQLWDFLLAKGDARTRVPESRYNVSAYYSATAKPGTVKTQHGYFLDDASINLAGLDASFFSIPRAELERADPHHRQMLEVAREALDDAGEVAFRGSLTGCYMGSFGEDWCEMFAKDSQQHGLYRVSGYGDFMLSDRVSYEMDLRGPSMTIRTGCSAALVGLHEACQALRRGDCTAAIVGGANLILAPGMTAAMSEQGVLSPEGSCKTFPADADGYARGEAITALYIKPLQAAIRDGNPVRAVIRATATNSDGRTPGISCPSADSHEAMIRRAYKVARIRDYSQTAFVECHGTGTPIGDPIEADAVGRVFGDHGVYIGSVKPNLGHSEGASGLASLIKVVLALENQTIPPNIKFNTPNPAIPFQAKKLTVPVDPTPWPKARLERAGVSAFGIGGANGHVILDSARLWLPKVSVAPDGNNSTEPESEVGRPTLLVCSANSAESLKKTVDNHQAFVAKHPERIKDVAYTLATRREHLPHRAYMVTNSGSTAGTIYPAGKVAPTGSPAVVMVFTGQGAQWPTTGKELLQSNAVFRRTVRALNEHLRTVPDAPSWTIEEELLKPGPKSRLDRAEISQPLCTAVQIALVDVLSAIGVEAAATVGHSSGEIAAAYAAGALTAAEAICTAWRRGAITTTQSRKGVMAAIGMGVADVKPFLVPNVTVACDNSPKSVTLSGDASEVGDVVSRIQKARPDVLARMLKVDKAYHLHHMVEIGEAYYAAIRKDIVGRRPTKPFFSSVTGSLLGEGKVLDARYWQTNLESRVLFHSAAASIIDHAVGQNAMFLELGPHSALSGPLRQILNHKSSSAPYAAAMLRGKDCVESLLIAVGKLFTLGVPIDFHALMGKGVCLPDLPRYPWNHQDSYWGETRLSREWRLRRFPHHDLLGVKLPESTELEPSWRNVLHIQNASWLRDHLVDDDIVFPCAAYIGMVGEAFRQISGVQEGFSVRHLIISAALVLTEGKPVEMITTLRPRRLTDQLDSKWWEFSIASHNGHTWAKHCTGEAGPAGQEEASKRTAAKTTEPLARSVDKARCYDTLRRAGLHYGPSFQTLDDIRSGTLETSATARVVNNKNGDEANYHLHPSIIGAFLQLLSVAATKGIAELTVYRTAEDVNVQATAVPSRRGDLVGSGEITSADGGRQVLHMVEAHMSAIDEGDRTETGGTPSTARYVWGPHIDFLNAADLIAPSVNRALYTPILDELTGLCLVYSHRQLADLQTALPHMSKFREWLGRQLQVMDVAGVLAMDDTAIFDHAVVLVQQLSGTPASEAAIGIFTDECDRSRFLGHLAHTKPNLRVLEIGAGTDASTASLIKKSLILPSGQVLYSKYTFTDISSGFFVAAKERLKGLPNIEYATLDISKDPDDQGFEGSRYDLVIATNVLHATSTLRDSLRHVRHLLAPRGGLLLQELCPSSRWVNYIYGTLPGWWCGELDGRIDEPYVDPARWEAEMVAAGFEGLDAVVLDSSEPFQLNAIMVTKPASTPKVAEKKRITLLSLPGDQDDHSAAQLEAQLRSRGYSVNPRHPGETLPAGQDVGIFTEAGAKGAGVLWVTRLSQAQSQDPRWAQTIGTARTIRSELMVDVATLEVDDFAASIKQIADVFEAFWAREQDDGTLRPDFEYAIIDGVVHVGRLYPFAPADELLVEDINDRFVLGTSRRGRLAALEWRRRLVQTLKADEVEIETYALGLNFRDIMSAMGLMQTSEDGFGLEGSGVVVRLGPGVKDLSVGDKVFFMGRNCCSTHVTVPESMCEKLVDGLSFVDAATMPTVFITVLYSLFNVGGLRKGQSILIHSACGGVGIAAIQLARMAGAEIYTTVGSEDKVQHLMTNFGIPRNRIFHSRNASFVEDVMREPAGKGVDMALNSLSGELLHATWRRVAEFGKMVELGKRDIIGAAKLDMDVFLANRSYCCVDVDQLCFKKPDMCKELMQSIIGLFRDGHIKPIGPTTVFAASAIEDLPLHAEGVAHRTLELDGSASYLLAGGLGGLGRAVSRYMVEHGARRLIYLSRSGGTKAEDQALVRELQSMGCEVLIVQGSVADEADVYRAIQLAPNLKSVINLSMALHDQAFTRMTVDEWNGAVRPKVQGTWHLHNASVAAGATLDFFVLFSSLSGIIGQPGQANYAGANTFLDAFVQFRNRLGLAASAIDIGGVEDAGFISQNEELLRKIKTTMAYSVREVELLEAMRATMMLSSLPATTTSPGPVGSAFVSRNTFVLGLGTHTPLAESRAIWRADRRMAVYHNRAVKGSSDSRASGSSDGLKAFLSSVRADSRVLKTADAKRTLSLEIGKRVFDLLLRPADDLEASMAVPLAHLGMDSLVAIEMRTWWRQALGFDITVLEMLGLGSLGALGTHAVEGLLRAAERNGA</sequence>
<dbReference type="InterPro" id="IPR020807">
    <property type="entry name" value="PKS_DH"/>
</dbReference>
<comment type="caution">
    <text evidence="8">Lacks conserved residue(s) required for the propagation of feature annotation.</text>
</comment>
<keyword evidence="2" id="KW-0597">Phosphoprotein</keyword>
<dbReference type="Proteomes" id="UP001302602">
    <property type="component" value="Unassembled WGS sequence"/>
</dbReference>
<dbReference type="SUPFAM" id="SSF53901">
    <property type="entry name" value="Thiolase-like"/>
    <property type="match status" value="1"/>
</dbReference>
<dbReference type="InterPro" id="IPR011032">
    <property type="entry name" value="GroES-like_sf"/>
</dbReference>
<dbReference type="InterPro" id="IPR036736">
    <property type="entry name" value="ACP-like_sf"/>
</dbReference>
<dbReference type="Pfam" id="PF21089">
    <property type="entry name" value="PKS_DH_N"/>
    <property type="match status" value="1"/>
</dbReference>
<dbReference type="EMBL" id="MU853256">
    <property type="protein sequence ID" value="KAK4118948.1"/>
    <property type="molecule type" value="Genomic_DNA"/>
</dbReference>
<dbReference type="SUPFAM" id="SSF51735">
    <property type="entry name" value="NAD(P)-binding Rossmann-fold domains"/>
    <property type="match status" value="2"/>
</dbReference>
<keyword evidence="6" id="KW-0511">Multifunctional enzyme</keyword>
<dbReference type="Pfam" id="PF02801">
    <property type="entry name" value="Ketoacyl-synt_C"/>
    <property type="match status" value="1"/>
</dbReference>
<dbReference type="SMART" id="SM00825">
    <property type="entry name" value="PKS_KS"/>
    <property type="match status" value="1"/>
</dbReference>
<dbReference type="GO" id="GO:0004312">
    <property type="term" value="F:fatty acid synthase activity"/>
    <property type="evidence" value="ECO:0007669"/>
    <property type="project" value="TreeGrafter"/>
</dbReference>
<evidence type="ECO:0000259" key="10">
    <source>
        <dbReference type="PROSITE" id="PS50075"/>
    </source>
</evidence>
<feature type="domain" description="PKS/mFAS DH" evidence="12">
    <location>
        <begin position="979"/>
        <end position="1291"/>
    </location>
</feature>
<dbReference type="InterPro" id="IPR049551">
    <property type="entry name" value="PKS_DH_C"/>
</dbReference>
<dbReference type="SMART" id="SM00826">
    <property type="entry name" value="PKS_DH"/>
    <property type="match status" value="1"/>
</dbReference>
<feature type="region of interest" description="Disordered" evidence="9">
    <location>
        <begin position="55"/>
        <end position="81"/>
    </location>
</feature>
<dbReference type="InterPro" id="IPR057326">
    <property type="entry name" value="KR_dom"/>
</dbReference>
<dbReference type="InterPro" id="IPR013217">
    <property type="entry name" value="Methyltransf_12"/>
</dbReference>
<gene>
    <name evidence="13" type="ORF">N657DRAFT_694068</name>
</gene>